<dbReference type="EMBL" id="CP097289">
    <property type="protein sequence ID" value="UQT54549.1"/>
    <property type="molecule type" value="Genomic_DNA"/>
</dbReference>
<keyword evidence="3" id="KW-1185">Reference proteome</keyword>
<evidence type="ECO:0000259" key="1">
    <source>
        <dbReference type="Pfam" id="PF22738"/>
    </source>
</evidence>
<name>A0ABY4PNV0_9ACTN</name>
<evidence type="ECO:0000313" key="2">
    <source>
        <dbReference type="EMBL" id="UQT54549.1"/>
    </source>
</evidence>
<dbReference type="Pfam" id="PF22738">
    <property type="entry name" value="NNH7"/>
    <property type="match status" value="1"/>
</dbReference>
<gene>
    <name evidence="2" type="ORF">M4V62_05240</name>
</gene>
<reference evidence="2 3" key="1">
    <citation type="submission" date="2022-05" db="EMBL/GenBank/DDBJ databases">
        <authorList>
            <person name="Zhou X."/>
            <person name="Li K."/>
            <person name="Man Y."/>
        </authorList>
    </citation>
    <scope>NUCLEOTIDE SEQUENCE [LARGE SCALE GENOMIC DNA]</scope>
    <source>
        <strain evidence="2 3">MS405</strain>
    </source>
</reference>
<dbReference type="Proteomes" id="UP000829992">
    <property type="component" value="Chromosome"/>
</dbReference>
<dbReference type="InterPro" id="IPR054567">
    <property type="entry name" value="NNH7"/>
</dbReference>
<sequence length="67" mass="6624">MMDTLAVPSRSWEGAGVQGMSYADAVRLLGGAQSPALAALDRLTGGALLMATGGGSALALSLFDARG</sequence>
<accession>A0ABY4PNV0</accession>
<organism evidence="2 3">
    <name type="scientific">Streptomyces durmitorensis</name>
    <dbReference type="NCBI Taxonomy" id="319947"/>
    <lineage>
        <taxon>Bacteria</taxon>
        <taxon>Bacillati</taxon>
        <taxon>Actinomycetota</taxon>
        <taxon>Actinomycetes</taxon>
        <taxon>Kitasatosporales</taxon>
        <taxon>Streptomycetaceae</taxon>
        <taxon>Streptomyces</taxon>
    </lineage>
</organism>
<evidence type="ECO:0000313" key="3">
    <source>
        <dbReference type="Proteomes" id="UP000829992"/>
    </source>
</evidence>
<proteinExistence type="predicted"/>
<feature type="domain" description="NACHT N-terminal Helical" evidence="1">
    <location>
        <begin position="20"/>
        <end position="67"/>
    </location>
</feature>
<protein>
    <recommendedName>
        <fullName evidence="1">NACHT N-terminal Helical domain-containing protein</fullName>
    </recommendedName>
</protein>